<dbReference type="KEGG" id="pavi:110773931"/>
<accession>A0A6P5U4L1</accession>
<evidence type="ECO:0000313" key="2">
    <source>
        <dbReference type="RefSeq" id="XP_021834130.1"/>
    </source>
</evidence>
<dbReference type="RefSeq" id="XP_021834130.1">
    <property type="nucleotide sequence ID" value="XM_021978438.1"/>
</dbReference>
<evidence type="ECO:0000313" key="1">
    <source>
        <dbReference type="Proteomes" id="UP000515124"/>
    </source>
</evidence>
<dbReference type="InterPro" id="IPR043502">
    <property type="entry name" value="DNA/RNA_pol_sf"/>
</dbReference>
<dbReference type="PANTHER" id="PTHR11439:SF524">
    <property type="entry name" value="RNA-DIRECTED DNA POLYMERASE, PROTEIN KINASE RLK-PELLE-DLSV FAMILY"/>
    <property type="match status" value="1"/>
</dbReference>
<dbReference type="CDD" id="cd09272">
    <property type="entry name" value="RNase_HI_RT_Ty1"/>
    <property type="match status" value="1"/>
</dbReference>
<gene>
    <name evidence="2" type="primary">LOC110773931</name>
</gene>
<dbReference type="Proteomes" id="UP000515124">
    <property type="component" value="Unplaced"/>
</dbReference>
<sequence>MASRTSASRTDGSPLADPTHYRQIVGALQYLTITRPDIAYAVQHVSQFMSSPSDTHLEAVKRILRYLKGTLGHGLSLYCSANPSLLIAYSDADWAGCPDTRRSTTGYCIFLGPNLISWSAKKQRTVSRSSAEAEYRALAYACADTIWIQGLLRELRYPLPRPVLLNCDNLSTTYMAANLVFHSRTKHIGLDYHFVRERIASCSHQVQFIPSTQQLADVFTKGLPTDRFQRLVSNLVTSPASSLRGNVRELHQ</sequence>
<organism evidence="1 2">
    <name type="scientific">Prunus avium</name>
    <name type="common">Cherry</name>
    <name type="synonym">Cerasus avium</name>
    <dbReference type="NCBI Taxonomy" id="42229"/>
    <lineage>
        <taxon>Eukaryota</taxon>
        <taxon>Viridiplantae</taxon>
        <taxon>Streptophyta</taxon>
        <taxon>Embryophyta</taxon>
        <taxon>Tracheophyta</taxon>
        <taxon>Spermatophyta</taxon>
        <taxon>Magnoliopsida</taxon>
        <taxon>eudicotyledons</taxon>
        <taxon>Gunneridae</taxon>
        <taxon>Pentapetalae</taxon>
        <taxon>rosids</taxon>
        <taxon>fabids</taxon>
        <taxon>Rosales</taxon>
        <taxon>Rosaceae</taxon>
        <taxon>Amygdaloideae</taxon>
        <taxon>Amygdaleae</taxon>
        <taxon>Prunus</taxon>
    </lineage>
</organism>
<reference evidence="2" key="1">
    <citation type="submission" date="2025-08" db="UniProtKB">
        <authorList>
            <consortium name="RefSeq"/>
        </authorList>
    </citation>
    <scope>IDENTIFICATION</scope>
</reference>
<name>A0A6P5U4L1_PRUAV</name>
<keyword evidence="1" id="KW-1185">Reference proteome</keyword>
<proteinExistence type="predicted"/>
<protein>
    <submittedName>
        <fullName evidence="2">Uncharacterized protein LOC110773931</fullName>
    </submittedName>
</protein>
<dbReference type="SUPFAM" id="SSF56672">
    <property type="entry name" value="DNA/RNA polymerases"/>
    <property type="match status" value="1"/>
</dbReference>
<dbReference type="AlphaFoldDB" id="A0A6P5U4L1"/>
<dbReference type="GeneID" id="110773931"/>
<dbReference type="PANTHER" id="PTHR11439">
    <property type="entry name" value="GAG-POL-RELATED RETROTRANSPOSON"/>
    <property type="match status" value="1"/>
</dbReference>